<sequence>MAEETNILYVDLYDNVLTEKKGDYMGKVAITGSLRNADIAWRIVEKRTEYRPETIQNILDLADEEKIIALTEGKSCVDGVGQLLLRVSGSFDGEQAPFDPEKHSLDVSFTRGKALRERLAKVTVATRAASGSMVINSVFDPMSGETNGRITPASNLIISGVNIKIEGDDPACGVLLTPAEGEPVKPRLVTHNNPSELTILLPDMAEGEYTLSVTTQYGRGTALKQPRTYVFPVMLVVAGDTESGTDSPGNI</sequence>
<organism evidence="3 4">
    <name type="scientific">Candidatus Parabacteroides intestinigallinarum</name>
    <dbReference type="NCBI Taxonomy" id="2838722"/>
    <lineage>
        <taxon>Bacteria</taxon>
        <taxon>Pseudomonadati</taxon>
        <taxon>Bacteroidota</taxon>
        <taxon>Bacteroidia</taxon>
        <taxon>Bacteroidales</taxon>
        <taxon>Tannerellaceae</taxon>
        <taxon>Parabacteroides</taxon>
    </lineage>
</organism>
<accession>A0A9D1XQP0</accession>
<reference evidence="3" key="1">
    <citation type="journal article" date="2021" name="PeerJ">
        <title>Extensive microbial diversity within the chicken gut microbiome revealed by metagenomics and culture.</title>
        <authorList>
            <person name="Gilroy R."/>
            <person name="Ravi A."/>
            <person name="Getino M."/>
            <person name="Pursley I."/>
            <person name="Horton D.L."/>
            <person name="Alikhan N.F."/>
            <person name="Baker D."/>
            <person name="Gharbi K."/>
            <person name="Hall N."/>
            <person name="Watson M."/>
            <person name="Adriaenssens E.M."/>
            <person name="Foster-Nyarko E."/>
            <person name="Jarju S."/>
            <person name="Secka A."/>
            <person name="Antonio M."/>
            <person name="Oren A."/>
            <person name="Chaudhuri R.R."/>
            <person name="La Ragione R."/>
            <person name="Hildebrand F."/>
            <person name="Pallen M.J."/>
        </authorList>
    </citation>
    <scope>NUCLEOTIDE SEQUENCE</scope>
    <source>
        <strain evidence="3">ChiHecec2B26-12326</strain>
    </source>
</reference>
<comment type="caution">
    <text evidence="3">The sequence shown here is derived from an EMBL/GenBank/DDBJ whole genome shotgun (WGS) entry which is preliminary data.</text>
</comment>
<dbReference type="InterPro" id="IPR049893">
    <property type="entry name" value="Bvu_2165-like_IHF-HU-DNA_bdg"/>
</dbReference>
<dbReference type="Pfam" id="PF14734">
    <property type="entry name" value="DUF4469"/>
    <property type="match status" value="1"/>
</dbReference>
<proteinExistence type="predicted"/>
<dbReference type="Gene3D" id="2.70.50.70">
    <property type="match status" value="1"/>
</dbReference>
<evidence type="ECO:0000313" key="4">
    <source>
        <dbReference type="Proteomes" id="UP000823847"/>
    </source>
</evidence>
<name>A0A9D1XQP0_9BACT</name>
<dbReference type="Proteomes" id="UP000823847">
    <property type="component" value="Unassembled WGS sequence"/>
</dbReference>
<evidence type="ECO:0000259" key="2">
    <source>
        <dbReference type="Pfam" id="PF14848"/>
    </source>
</evidence>
<evidence type="ECO:0000259" key="1">
    <source>
        <dbReference type="Pfam" id="PF14734"/>
    </source>
</evidence>
<gene>
    <name evidence="3" type="ORF">H9848_04120</name>
</gene>
<protein>
    <submittedName>
        <fullName evidence="3">DUF4469 domain-containing protein</fullName>
    </submittedName>
</protein>
<evidence type="ECO:0000313" key="3">
    <source>
        <dbReference type="EMBL" id="HIX85778.1"/>
    </source>
</evidence>
<feature type="domain" description="DUF4469" evidence="1">
    <location>
        <begin position="135"/>
        <end position="229"/>
    </location>
</feature>
<dbReference type="CDD" id="cd12843">
    <property type="entry name" value="Bvu_2165_C_like"/>
    <property type="match status" value="1"/>
</dbReference>
<dbReference type="EMBL" id="DXEN01000026">
    <property type="protein sequence ID" value="HIX85778.1"/>
    <property type="molecule type" value="Genomic_DNA"/>
</dbReference>
<feature type="domain" description="Bvu-2165-like IHF-HU-like DNA-binding" evidence="2">
    <location>
        <begin position="8"/>
        <end position="125"/>
    </location>
</feature>
<reference evidence="3" key="2">
    <citation type="submission" date="2021-04" db="EMBL/GenBank/DDBJ databases">
        <authorList>
            <person name="Gilroy R."/>
        </authorList>
    </citation>
    <scope>NUCLEOTIDE SEQUENCE</scope>
    <source>
        <strain evidence="3">ChiHecec2B26-12326</strain>
    </source>
</reference>
<dbReference type="Pfam" id="PF14848">
    <property type="entry name" value="HU-DNA_bdg"/>
    <property type="match status" value="1"/>
</dbReference>
<dbReference type="AlphaFoldDB" id="A0A9D1XQP0"/>
<dbReference type="CDD" id="cd13833">
    <property type="entry name" value="HU_IHF_like"/>
    <property type="match status" value="1"/>
</dbReference>
<dbReference type="InterPro" id="IPR027824">
    <property type="entry name" value="DUF4469"/>
</dbReference>